<evidence type="ECO:0000256" key="1">
    <source>
        <dbReference type="ARBA" id="ARBA00004127"/>
    </source>
</evidence>
<dbReference type="InterPro" id="IPR010652">
    <property type="entry name" value="DUF1232"/>
</dbReference>
<evidence type="ECO:0000313" key="8">
    <source>
        <dbReference type="Proteomes" id="UP001596303"/>
    </source>
</evidence>
<comment type="subcellular location">
    <subcellularLocation>
        <location evidence="1">Endomembrane system</location>
        <topology evidence="1">Multi-pass membrane protein</topology>
    </subcellularLocation>
</comment>
<dbReference type="Pfam" id="PF06803">
    <property type="entry name" value="DUF1232"/>
    <property type="match status" value="1"/>
</dbReference>
<dbReference type="RefSeq" id="WP_377377943.1">
    <property type="nucleotide sequence ID" value="NZ_JBHSSW010000009.1"/>
</dbReference>
<evidence type="ECO:0000256" key="2">
    <source>
        <dbReference type="ARBA" id="ARBA00022692"/>
    </source>
</evidence>
<dbReference type="PIRSF" id="PIRSF031804">
    <property type="entry name" value="UCP031804"/>
    <property type="match status" value="1"/>
</dbReference>
<feature type="transmembrane region" description="Helical" evidence="5">
    <location>
        <begin position="92"/>
        <end position="112"/>
    </location>
</feature>
<organism evidence="7 8">
    <name type="scientific">Ponticaulis profundi</name>
    <dbReference type="NCBI Taxonomy" id="2665222"/>
    <lineage>
        <taxon>Bacteria</taxon>
        <taxon>Pseudomonadati</taxon>
        <taxon>Pseudomonadota</taxon>
        <taxon>Alphaproteobacteria</taxon>
        <taxon>Hyphomonadales</taxon>
        <taxon>Hyphomonadaceae</taxon>
        <taxon>Ponticaulis</taxon>
    </lineage>
</organism>
<keyword evidence="2 5" id="KW-0812">Transmembrane</keyword>
<keyword evidence="4 5" id="KW-0472">Membrane</keyword>
<feature type="domain" description="DUF1232" evidence="6">
    <location>
        <begin position="67"/>
        <end position="102"/>
    </location>
</feature>
<keyword evidence="3 5" id="KW-1133">Transmembrane helix</keyword>
<evidence type="ECO:0000256" key="3">
    <source>
        <dbReference type="ARBA" id="ARBA00022989"/>
    </source>
</evidence>
<dbReference type="InterPro" id="IPR016983">
    <property type="entry name" value="UCP031804"/>
</dbReference>
<keyword evidence="8" id="KW-1185">Reference proteome</keyword>
<sequence>MSDATSLMKMAEGSKDSSLPMVIERNERRTKSRFIPKLLKFAGKIPFADDLAASWYCAMDPATPRRAKGILLAALAYFVMPADLLPDVIVTLGFTDDATVLATALGMVGTYIKPKHRRQARRLLKIPEPPIDEDS</sequence>
<evidence type="ECO:0000259" key="6">
    <source>
        <dbReference type="Pfam" id="PF06803"/>
    </source>
</evidence>
<dbReference type="Proteomes" id="UP001596303">
    <property type="component" value="Unassembled WGS sequence"/>
</dbReference>
<reference evidence="8" key="1">
    <citation type="journal article" date="2019" name="Int. J. Syst. Evol. Microbiol.">
        <title>The Global Catalogue of Microorganisms (GCM) 10K type strain sequencing project: providing services to taxonomists for standard genome sequencing and annotation.</title>
        <authorList>
            <consortium name="The Broad Institute Genomics Platform"/>
            <consortium name="The Broad Institute Genome Sequencing Center for Infectious Disease"/>
            <person name="Wu L."/>
            <person name="Ma J."/>
        </authorList>
    </citation>
    <scope>NUCLEOTIDE SEQUENCE [LARGE SCALE GENOMIC DNA]</scope>
    <source>
        <strain evidence="8">CGMCC-1.15741</strain>
    </source>
</reference>
<evidence type="ECO:0000313" key="7">
    <source>
        <dbReference type="EMBL" id="MFC6198079.1"/>
    </source>
</evidence>
<protein>
    <submittedName>
        <fullName evidence="7">YkvA family protein</fullName>
    </submittedName>
</protein>
<evidence type="ECO:0000256" key="4">
    <source>
        <dbReference type="ARBA" id="ARBA00023136"/>
    </source>
</evidence>
<gene>
    <name evidence="7" type="ORF">ACFQDM_08315</name>
</gene>
<feature type="transmembrane region" description="Helical" evidence="5">
    <location>
        <begin position="69"/>
        <end position="86"/>
    </location>
</feature>
<proteinExistence type="predicted"/>
<comment type="caution">
    <text evidence="7">The sequence shown here is derived from an EMBL/GenBank/DDBJ whole genome shotgun (WGS) entry which is preliminary data.</text>
</comment>
<name>A0ABW1SA50_9PROT</name>
<evidence type="ECO:0000256" key="5">
    <source>
        <dbReference type="SAM" id="Phobius"/>
    </source>
</evidence>
<accession>A0ABW1SA50</accession>
<dbReference type="EMBL" id="JBHSSW010000009">
    <property type="protein sequence ID" value="MFC6198079.1"/>
    <property type="molecule type" value="Genomic_DNA"/>
</dbReference>